<gene>
    <name evidence="1" type="ORF">SAMN05421739_102415</name>
</gene>
<name>A0A1I2RJI3_9BACT</name>
<protein>
    <submittedName>
        <fullName evidence="1">Nucleoside-diphosphate-sugar epimerase</fullName>
    </submittedName>
</protein>
<sequence length="348" mass="38791">MRQSILKQIRMKDLEKLEYELLSPSDKLLQDMAKIKGDIILLGIGGKMGPSMGKLARRAVEEAGLNKRIIGVSRFSDGRLRDELESHGIETIAADLLNEEELMKLPDVENVLYLAGNKFGTTGKEAFTWAMNAYLPGRVAEKYRDANIVAFSTGNVYPFVPVTSGGLSEESAASPVGEYGQSCLGRERIFEYFSQKNNTPTLIYRLNYAVDFRYGVLLEIAKAVYEGREIDLRTGNVNVIWQGDANEIALRSLLHCQAPAKILNVTGPETLSVRWVAEQFGQLLDIEPKFVHEVQPTALLSNASEAHKLFGYPRVTIREIIDITALWLTEGGSTFGKATHFQEREGKF</sequence>
<proteinExistence type="predicted"/>
<dbReference type="STRING" id="1436961.SAMN05421739_102415"/>
<dbReference type="InterPro" id="IPR036291">
    <property type="entry name" value="NAD(P)-bd_dom_sf"/>
</dbReference>
<dbReference type="SUPFAM" id="SSF51735">
    <property type="entry name" value="NAD(P)-binding Rossmann-fold domains"/>
    <property type="match status" value="1"/>
</dbReference>
<dbReference type="Gene3D" id="3.40.50.720">
    <property type="entry name" value="NAD(P)-binding Rossmann-like Domain"/>
    <property type="match status" value="1"/>
</dbReference>
<organism evidence="1 2">
    <name type="scientific">Pontibacter chinhatensis</name>
    <dbReference type="NCBI Taxonomy" id="1436961"/>
    <lineage>
        <taxon>Bacteria</taxon>
        <taxon>Pseudomonadati</taxon>
        <taxon>Bacteroidota</taxon>
        <taxon>Cytophagia</taxon>
        <taxon>Cytophagales</taxon>
        <taxon>Hymenobacteraceae</taxon>
        <taxon>Pontibacter</taxon>
    </lineage>
</organism>
<evidence type="ECO:0000313" key="2">
    <source>
        <dbReference type="Proteomes" id="UP000198724"/>
    </source>
</evidence>
<accession>A0A1I2RJI3</accession>
<dbReference type="Proteomes" id="UP000198724">
    <property type="component" value="Unassembled WGS sequence"/>
</dbReference>
<evidence type="ECO:0000313" key="1">
    <source>
        <dbReference type="EMBL" id="SFG40682.1"/>
    </source>
</evidence>
<dbReference type="AlphaFoldDB" id="A0A1I2RJI3"/>
<dbReference type="EMBL" id="FOOT01000002">
    <property type="protein sequence ID" value="SFG40682.1"/>
    <property type="molecule type" value="Genomic_DNA"/>
</dbReference>
<keyword evidence="2" id="KW-1185">Reference proteome</keyword>
<reference evidence="2" key="1">
    <citation type="submission" date="2016-10" db="EMBL/GenBank/DDBJ databases">
        <authorList>
            <person name="Varghese N."/>
            <person name="Submissions S."/>
        </authorList>
    </citation>
    <scope>NUCLEOTIDE SEQUENCE [LARGE SCALE GENOMIC DNA]</scope>
    <source>
        <strain evidence="2">LP51</strain>
    </source>
</reference>